<dbReference type="SUPFAM" id="SSF55073">
    <property type="entry name" value="Nucleotide cyclase"/>
    <property type="match status" value="1"/>
</dbReference>
<dbReference type="InterPro" id="IPR043128">
    <property type="entry name" value="Rev_trsase/Diguanyl_cyclase"/>
</dbReference>
<dbReference type="InterPro" id="IPR050469">
    <property type="entry name" value="Diguanylate_Cyclase"/>
</dbReference>
<sequence>MTGLLNRRGFLEQLDLRPEIPAKLPLTIAFIDLDDFKFVNDVYGHVVGDLALKNLAGHLITNFPPETLIGRTGGDEFCAAIPKDKAEARKLVEEAVRGVQEFTADGKQVRYTISAGYADFPSQADTVKDLVTQADAALYAAKMHGKHAAKHFEPEMKRVKRAQLGFNVKNVAQGLPGGILIYRADDQEREILFANDYLV</sequence>
<dbReference type="CDD" id="cd01949">
    <property type="entry name" value="GGDEF"/>
    <property type="match status" value="1"/>
</dbReference>
<feature type="domain" description="GGDEF" evidence="1">
    <location>
        <begin position="24"/>
        <end position="154"/>
    </location>
</feature>
<reference evidence="3" key="1">
    <citation type="submission" date="2021-01" db="EMBL/GenBank/DDBJ databases">
        <title>Draft genome sequence of Nasalis larvatus strain YZ03.</title>
        <authorList>
            <person name="Suzuki-Hashido N."/>
            <person name="Tsuchida S."/>
            <person name="Hayakawa T."/>
        </authorList>
    </citation>
    <scope>NUCLEOTIDE SEQUENCE [LARGE SCALE GENOMIC DNA]</scope>
    <source>
        <strain evidence="3">YZ03</strain>
    </source>
</reference>
<dbReference type="PANTHER" id="PTHR45138">
    <property type="entry name" value="REGULATORY COMPONENTS OF SENSORY TRANSDUCTION SYSTEM"/>
    <property type="match status" value="1"/>
</dbReference>
<keyword evidence="3" id="KW-1185">Reference proteome</keyword>
<evidence type="ECO:0000313" key="2">
    <source>
        <dbReference type="EMBL" id="GHW00970.1"/>
    </source>
</evidence>
<protein>
    <recommendedName>
        <fullName evidence="1">GGDEF domain-containing protein</fullName>
    </recommendedName>
</protein>
<evidence type="ECO:0000313" key="3">
    <source>
        <dbReference type="Proteomes" id="UP000616547"/>
    </source>
</evidence>
<dbReference type="Gene3D" id="3.30.70.270">
    <property type="match status" value="1"/>
</dbReference>
<evidence type="ECO:0000259" key="1">
    <source>
        <dbReference type="PROSITE" id="PS50887"/>
    </source>
</evidence>
<dbReference type="EMBL" id="BOCI01000166">
    <property type="protein sequence ID" value="GHW00970.1"/>
    <property type="molecule type" value="Genomic_DNA"/>
</dbReference>
<dbReference type="PANTHER" id="PTHR45138:SF9">
    <property type="entry name" value="DIGUANYLATE CYCLASE DGCM-RELATED"/>
    <property type="match status" value="1"/>
</dbReference>
<organism evidence="2 3">
    <name type="scientific">Lactobacillus nasalidis</name>
    <dbReference type="NCBI Taxonomy" id="2797258"/>
    <lineage>
        <taxon>Bacteria</taxon>
        <taxon>Bacillati</taxon>
        <taxon>Bacillota</taxon>
        <taxon>Bacilli</taxon>
        <taxon>Lactobacillales</taxon>
        <taxon>Lactobacillaceae</taxon>
        <taxon>Lactobacillus</taxon>
    </lineage>
</organism>
<name>A0ABQ3W6F5_9LACO</name>
<gene>
    <name evidence="2" type="ORF">lacNasYZ03_06570</name>
</gene>
<dbReference type="RefSeq" id="WP_244660665.1">
    <property type="nucleotide sequence ID" value="NZ_BOCH01000308.1"/>
</dbReference>
<dbReference type="NCBIfam" id="TIGR00254">
    <property type="entry name" value="GGDEF"/>
    <property type="match status" value="1"/>
</dbReference>
<dbReference type="SMART" id="SM00267">
    <property type="entry name" value="GGDEF"/>
    <property type="match status" value="1"/>
</dbReference>
<dbReference type="Pfam" id="PF00990">
    <property type="entry name" value="GGDEF"/>
    <property type="match status" value="1"/>
</dbReference>
<proteinExistence type="predicted"/>
<dbReference type="InterPro" id="IPR029787">
    <property type="entry name" value="Nucleotide_cyclase"/>
</dbReference>
<dbReference type="Proteomes" id="UP000616547">
    <property type="component" value="Unassembled WGS sequence"/>
</dbReference>
<dbReference type="PROSITE" id="PS50887">
    <property type="entry name" value="GGDEF"/>
    <property type="match status" value="1"/>
</dbReference>
<comment type="caution">
    <text evidence="2">The sequence shown here is derived from an EMBL/GenBank/DDBJ whole genome shotgun (WGS) entry which is preliminary data.</text>
</comment>
<accession>A0ABQ3W6F5</accession>
<dbReference type="InterPro" id="IPR000160">
    <property type="entry name" value="GGDEF_dom"/>
</dbReference>